<gene>
    <name evidence="2" type="ORF">BE221DRAFT_207803</name>
</gene>
<feature type="compositionally biased region" description="Basic and acidic residues" evidence="1">
    <location>
        <begin position="1"/>
        <end position="11"/>
    </location>
</feature>
<dbReference type="EMBL" id="KZ155832">
    <property type="protein sequence ID" value="OUS43348.1"/>
    <property type="molecule type" value="Genomic_DNA"/>
</dbReference>
<accession>A0A1Y5I1F8</accession>
<sequence>MRRRSTLERSNHRSRCATYVRGTSGEGASDIAPRRDVTTTAVGRRGKSARAGAESGEGQTALLLQSEYKNGAEGIK</sequence>
<reference evidence="2" key="1">
    <citation type="submission" date="2017-04" db="EMBL/GenBank/DDBJ databases">
        <title>Population genomics of picophytoplankton unveils novel chromosome hypervariability.</title>
        <authorList>
            <consortium name="DOE Joint Genome Institute"/>
            <person name="Blanc-Mathieu R."/>
            <person name="Krasovec M."/>
            <person name="Hebrard M."/>
            <person name="Yau S."/>
            <person name="Desgranges E."/>
            <person name="Martin J."/>
            <person name="Schackwitz W."/>
            <person name="Kuo A."/>
            <person name="Salin G."/>
            <person name="Donnadieu C."/>
            <person name="Desdevises Y."/>
            <person name="Sanchez-Ferandin S."/>
            <person name="Moreau H."/>
            <person name="Rivals E."/>
            <person name="Grigoriev I.V."/>
            <person name="Grimsley N."/>
            <person name="Eyre-Walker A."/>
            <person name="Piganeau G."/>
        </authorList>
    </citation>
    <scope>NUCLEOTIDE SEQUENCE [LARGE SCALE GENOMIC DNA]</scope>
    <source>
        <strain evidence="2">RCC 1115</strain>
    </source>
</reference>
<dbReference type="AlphaFoldDB" id="A0A1Y5I1F8"/>
<protein>
    <submittedName>
        <fullName evidence="2">Uncharacterized protein</fullName>
    </submittedName>
</protein>
<feature type="region of interest" description="Disordered" evidence="1">
    <location>
        <begin position="1"/>
        <end position="59"/>
    </location>
</feature>
<evidence type="ECO:0000313" key="2">
    <source>
        <dbReference type="EMBL" id="OUS43348.1"/>
    </source>
</evidence>
<dbReference type="Proteomes" id="UP000195557">
    <property type="component" value="Unassembled WGS sequence"/>
</dbReference>
<name>A0A1Y5I1F8_OSTTA</name>
<proteinExistence type="predicted"/>
<organism evidence="2">
    <name type="scientific">Ostreococcus tauri</name>
    <name type="common">Marine green alga</name>
    <dbReference type="NCBI Taxonomy" id="70448"/>
    <lineage>
        <taxon>Eukaryota</taxon>
        <taxon>Viridiplantae</taxon>
        <taxon>Chlorophyta</taxon>
        <taxon>Mamiellophyceae</taxon>
        <taxon>Mamiellales</taxon>
        <taxon>Bathycoccaceae</taxon>
        <taxon>Ostreococcus</taxon>
    </lineage>
</organism>
<evidence type="ECO:0000256" key="1">
    <source>
        <dbReference type="SAM" id="MobiDB-lite"/>
    </source>
</evidence>